<dbReference type="Proteomes" id="UP000005697">
    <property type="component" value="Unassembled WGS sequence"/>
</dbReference>
<dbReference type="GO" id="GO:0047632">
    <property type="term" value="F:agmatine deiminase activity"/>
    <property type="evidence" value="ECO:0007669"/>
    <property type="project" value="TreeGrafter"/>
</dbReference>
<dbReference type="PANTHER" id="PTHR31377">
    <property type="entry name" value="AGMATINE DEIMINASE-RELATED"/>
    <property type="match status" value="1"/>
</dbReference>
<evidence type="ECO:0000313" key="3">
    <source>
        <dbReference type="Proteomes" id="UP000005697"/>
    </source>
</evidence>
<dbReference type="PANTHER" id="PTHR31377:SF0">
    <property type="entry name" value="AGMATINE DEIMINASE-RELATED"/>
    <property type="match status" value="1"/>
</dbReference>
<dbReference type="Pfam" id="PF04371">
    <property type="entry name" value="PAD_porph"/>
    <property type="match status" value="1"/>
</dbReference>
<keyword evidence="1" id="KW-0378">Hydrolase</keyword>
<dbReference type="eggNOG" id="COG2957">
    <property type="taxonomic scope" value="Bacteria"/>
</dbReference>
<dbReference type="GO" id="GO:0009446">
    <property type="term" value="P:putrescine biosynthetic process"/>
    <property type="evidence" value="ECO:0007669"/>
    <property type="project" value="InterPro"/>
</dbReference>
<dbReference type="InterPro" id="IPR007466">
    <property type="entry name" value="Peptidyl-Arg-deiminase_porph"/>
</dbReference>
<evidence type="ECO:0000256" key="1">
    <source>
        <dbReference type="ARBA" id="ARBA00022801"/>
    </source>
</evidence>
<dbReference type="Gene3D" id="3.75.10.10">
    <property type="entry name" value="L-arginine/glycine Amidinotransferase, Chain A"/>
    <property type="match status" value="1"/>
</dbReference>
<accession>F0F550</accession>
<dbReference type="SUPFAM" id="SSF55909">
    <property type="entry name" value="Pentein"/>
    <property type="match status" value="1"/>
</dbReference>
<evidence type="ECO:0008006" key="4">
    <source>
        <dbReference type="Google" id="ProtNLM"/>
    </source>
</evidence>
<dbReference type="GO" id="GO:0004668">
    <property type="term" value="F:protein-arginine deiminase activity"/>
    <property type="evidence" value="ECO:0007669"/>
    <property type="project" value="InterPro"/>
</dbReference>
<gene>
    <name evidence="2" type="ORF">HMPREF9141_0716</name>
</gene>
<name>F0F550_9BACT</name>
<proteinExistence type="predicted"/>
<comment type="caution">
    <text evidence="2">The sequence shown here is derived from an EMBL/GenBank/DDBJ whole genome shotgun (WGS) entry which is preliminary data.</text>
</comment>
<protein>
    <recommendedName>
        <fullName evidence="4">Agmatine deiminase</fullName>
    </recommendedName>
</protein>
<dbReference type="EMBL" id="AEWX01000009">
    <property type="protein sequence ID" value="EGC20812.1"/>
    <property type="molecule type" value="Genomic_DNA"/>
</dbReference>
<dbReference type="AlphaFoldDB" id="F0F550"/>
<dbReference type="STRING" id="888743.HMPREF9141_0716"/>
<reference evidence="2 3" key="1">
    <citation type="submission" date="2011-01" db="EMBL/GenBank/DDBJ databases">
        <authorList>
            <person name="Muzny D."/>
            <person name="Qin X."/>
            <person name="Deng J."/>
            <person name="Jiang H."/>
            <person name="Liu Y."/>
            <person name="Qu J."/>
            <person name="Song X.-Z."/>
            <person name="Zhang L."/>
            <person name="Thornton R."/>
            <person name="Coyle M."/>
            <person name="Francisco L."/>
            <person name="Jackson L."/>
            <person name="Javaid M."/>
            <person name="Korchina V."/>
            <person name="Kovar C."/>
            <person name="Mata R."/>
            <person name="Mathew T."/>
            <person name="Ngo R."/>
            <person name="Nguyen L."/>
            <person name="Nguyen N."/>
            <person name="Okwuonu G."/>
            <person name="Ongeri F."/>
            <person name="Pham C."/>
            <person name="Simmons D."/>
            <person name="Wilczek-Boney K."/>
            <person name="Hale W."/>
            <person name="Jakkamsetti A."/>
            <person name="Pham P."/>
            <person name="Ruth R."/>
            <person name="San Lucas F."/>
            <person name="Warren J."/>
            <person name="Zhang J."/>
            <person name="Zhao Z."/>
            <person name="Zhou C."/>
            <person name="Zhu D."/>
            <person name="Lee S."/>
            <person name="Bess C."/>
            <person name="Blankenburg K."/>
            <person name="Forbes L."/>
            <person name="Fu Q."/>
            <person name="Gubbala S."/>
            <person name="Hirani K."/>
            <person name="Jayaseelan J.C."/>
            <person name="Lara F."/>
            <person name="Munidasa M."/>
            <person name="Palculict T."/>
            <person name="Patil S."/>
            <person name="Pu L.-L."/>
            <person name="Saada N."/>
            <person name="Tang L."/>
            <person name="Weissenberger G."/>
            <person name="Zhu Y."/>
            <person name="Hemphill L."/>
            <person name="Shang Y."/>
            <person name="Youmans B."/>
            <person name="Ayvaz T."/>
            <person name="Ross M."/>
            <person name="Santibanez J."/>
            <person name="Aqrawi P."/>
            <person name="Gross S."/>
            <person name="Joshi V."/>
            <person name="Fowler G."/>
            <person name="Nazareth L."/>
            <person name="Reid J."/>
            <person name="Worley K."/>
            <person name="Petrosino J."/>
            <person name="Highlander S."/>
            <person name="Gibbs R."/>
        </authorList>
    </citation>
    <scope>NUCLEOTIDE SEQUENCE [LARGE SCALE GENOMIC DNA]</scope>
    <source>
        <strain evidence="2 3">DSM 16608</strain>
    </source>
</reference>
<organism evidence="2 3">
    <name type="scientific">Prevotella multiformis DSM 16608</name>
    <dbReference type="NCBI Taxonomy" id="888743"/>
    <lineage>
        <taxon>Bacteria</taxon>
        <taxon>Pseudomonadati</taxon>
        <taxon>Bacteroidota</taxon>
        <taxon>Bacteroidia</taxon>
        <taxon>Bacteroidales</taxon>
        <taxon>Prevotellaceae</taxon>
        <taxon>Prevotella</taxon>
    </lineage>
</organism>
<keyword evidence="3" id="KW-1185">Reference proteome</keyword>
<evidence type="ECO:0000313" key="2">
    <source>
        <dbReference type="EMBL" id="EGC20812.1"/>
    </source>
</evidence>
<sequence length="411" mass="47105">MSNAWIDLCQPHELTCVKPYHVLAHADNPQEETHLSYNTTAINRRREATYHVFFSYLCTMNTDRHHGFRLPAEWEPQSGVMLIWPHEDTDWRPYLKEITEVYLQMADAITRHEALLITARDTEQVRNLLAERLTEEQMRQVTLFACDSNDTWARDVAPISLVSDAQPKGSFQPIHLLDFCFNGWGGKFAAEKDNRINRQIYEAGLFHGALENHKDFVLEGGSIESDGDHTLFTTTGCLTAPHRNQPLTKEDIDRRLRLLFPNVERVVWLDHGQLAGDDTDGHIDTIVRIAPDDTLLYIGCDDETDEHYEAFRLLEEQLKRLRTPDGRPYRLLRLPMPDAIYDDGERLPATHANFLVINGAVLVPTYHQPEKDKAALGTIQEAFPGREIIGIDSRTIIRQHGSIHCLTMQLP</sequence>
<dbReference type="HOGENOM" id="CLU_037682_0_0_10"/>